<dbReference type="PROSITE" id="PS50928">
    <property type="entry name" value="ABC_TM1"/>
    <property type="match status" value="1"/>
</dbReference>
<dbReference type="InterPro" id="IPR035906">
    <property type="entry name" value="MetI-like_sf"/>
</dbReference>
<dbReference type="InterPro" id="IPR050366">
    <property type="entry name" value="BP-dependent_transpt_permease"/>
</dbReference>
<keyword evidence="5 7" id="KW-1133">Transmembrane helix</keyword>
<feature type="domain" description="ABC transmembrane type-1" evidence="8">
    <location>
        <begin position="64"/>
        <end position="255"/>
    </location>
</feature>
<name>A0AAU7VPI4_9FIRM</name>
<evidence type="ECO:0000256" key="4">
    <source>
        <dbReference type="ARBA" id="ARBA00022692"/>
    </source>
</evidence>
<dbReference type="PANTHER" id="PTHR43386">
    <property type="entry name" value="OLIGOPEPTIDE TRANSPORT SYSTEM PERMEASE PROTEIN APPC"/>
    <property type="match status" value="1"/>
</dbReference>
<evidence type="ECO:0000256" key="1">
    <source>
        <dbReference type="ARBA" id="ARBA00004651"/>
    </source>
</evidence>
<feature type="transmembrane region" description="Helical" evidence="7">
    <location>
        <begin position="68"/>
        <end position="92"/>
    </location>
</feature>
<dbReference type="RefSeq" id="WP_350344608.1">
    <property type="nucleotide sequence ID" value="NZ_CP158367.1"/>
</dbReference>
<gene>
    <name evidence="9" type="ORF">PRVXT_001034</name>
</gene>
<feature type="transmembrane region" description="Helical" evidence="7">
    <location>
        <begin position="104"/>
        <end position="122"/>
    </location>
</feature>
<evidence type="ECO:0000259" key="8">
    <source>
        <dbReference type="PROSITE" id="PS50928"/>
    </source>
</evidence>
<dbReference type="AlphaFoldDB" id="A0AAU7VPI4"/>
<proteinExistence type="predicted"/>
<keyword evidence="3" id="KW-1003">Cell membrane</keyword>
<reference evidence="9" key="2">
    <citation type="submission" date="2024-06" db="EMBL/GenBank/DDBJ databases">
        <authorList>
            <person name="Petrova K.O."/>
            <person name="Toshchakov S.V."/>
            <person name="Boltjanskaja Y.V."/>
            <person name="Kevbrin V."/>
        </authorList>
    </citation>
    <scope>NUCLEOTIDE SEQUENCE</scope>
    <source>
        <strain evidence="9">Z-910T</strain>
    </source>
</reference>
<dbReference type="PANTHER" id="PTHR43386:SF1">
    <property type="entry name" value="D,D-DIPEPTIDE TRANSPORT SYSTEM PERMEASE PROTEIN DDPC-RELATED"/>
    <property type="match status" value="1"/>
</dbReference>
<evidence type="ECO:0000256" key="2">
    <source>
        <dbReference type="ARBA" id="ARBA00022448"/>
    </source>
</evidence>
<dbReference type="GO" id="GO:0055085">
    <property type="term" value="P:transmembrane transport"/>
    <property type="evidence" value="ECO:0007669"/>
    <property type="project" value="InterPro"/>
</dbReference>
<dbReference type="Gene3D" id="1.10.3720.10">
    <property type="entry name" value="MetI-like"/>
    <property type="match status" value="1"/>
</dbReference>
<reference evidence="9" key="1">
    <citation type="journal article" date="2013" name="Extremophiles">
        <title>Proteinivorax tanatarense gen. nov., sp. nov., an anaerobic, haloalkaliphilic, proteolytic bacterium isolated from a decaying algal bloom, and proposal of Proteinivoraceae fam. nov.</title>
        <authorList>
            <person name="Kevbrin V."/>
            <person name="Boltyanskaya Y."/>
            <person name="Zhilina T."/>
            <person name="Kolganova T."/>
            <person name="Lavrentjeva E."/>
            <person name="Kuznetsov B."/>
        </authorList>
    </citation>
    <scope>NUCLEOTIDE SEQUENCE</scope>
    <source>
        <strain evidence="9">Z-910T</strain>
    </source>
</reference>
<dbReference type="Pfam" id="PF12911">
    <property type="entry name" value="OppC_N"/>
    <property type="match status" value="1"/>
</dbReference>
<sequence>MRTKGKVSLTIICIMVFIAILAPQITPYDPNNFSYQPLQSPNKDHLLGTNHLGQDNFSALIIGFRVSIGISILSAFISSLVGTFLAVVCAFYRGRIEDVIMKTTELFIILPEIILIMIFASFTRPSVFNVIFVISLFSWSRVTRIVRSKAVVAMTRESIQYALLLKGGFFHIFKKIWLEIYPAVATMFILQCSKAMMYEANLSFLGIGDPTAKSWGRTIRQAMDFEGVFDSYYLWWLVPPIVCIVIFIWSLSIISFDIDKSD</sequence>
<feature type="transmembrane region" description="Helical" evidence="7">
    <location>
        <begin position="233"/>
        <end position="256"/>
    </location>
</feature>
<evidence type="ECO:0000256" key="7">
    <source>
        <dbReference type="SAM" id="Phobius"/>
    </source>
</evidence>
<dbReference type="GO" id="GO:0005886">
    <property type="term" value="C:plasma membrane"/>
    <property type="evidence" value="ECO:0007669"/>
    <property type="project" value="UniProtKB-SubCell"/>
</dbReference>
<accession>A0AAU7VPI4</accession>
<protein>
    <submittedName>
        <fullName evidence="9">ABC transporter permease</fullName>
    </submittedName>
</protein>
<keyword evidence="4 7" id="KW-0812">Transmembrane</keyword>
<evidence type="ECO:0000256" key="3">
    <source>
        <dbReference type="ARBA" id="ARBA00022475"/>
    </source>
</evidence>
<dbReference type="SUPFAM" id="SSF161098">
    <property type="entry name" value="MetI-like"/>
    <property type="match status" value="1"/>
</dbReference>
<dbReference type="InterPro" id="IPR000515">
    <property type="entry name" value="MetI-like"/>
</dbReference>
<feature type="transmembrane region" description="Helical" evidence="7">
    <location>
        <begin position="7"/>
        <end position="25"/>
    </location>
</feature>
<comment type="subcellular location">
    <subcellularLocation>
        <location evidence="1">Cell membrane</location>
        <topology evidence="1">Multi-pass membrane protein</topology>
    </subcellularLocation>
</comment>
<dbReference type="EMBL" id="CP158367">
    <property type="protein sequence ID" value="XBX75873.1"/>
    <property type="molecule type" value="Genomic_DNA"/>
</dbReference>
<keyword evidence="2" id="KW-0813">Transport</keyword>
<dbReference type="InterPro" id="IPR025966">
    <property type="entry name" value="OppC_N"/>
</dbReference>
<evidence type="ECO:0000256" key="5">
    <source>
        <dbReference type="ARBA" id="ARBA00022989"/>
    </source>
</evidence>
<keyword evidence="6 7" id="KW-0472">Membrane</keyword>
<organism evidence="9">
    <name type="scientific">Proteinivorax tanatarense</name>
    <dbReference type="NCBI Taxonomy" id="1260629"/>
    <lineage>
        <taxon>Bacteria</taxon>
        <taxon>Bacillati</taxon>
        <taxon>Bacillota</taxon>
        <taxon>Clostridia</taxon>
        <taxon>Eubacteriales</taxon>
        <taxon>Proteinivoracaceae</taxon>
        <taxon>Proteinivorax</taxon>
    </lineage>
</organism>
<evidence type="ECO:0000256" key="6">
    <source>
        <dbReference type="ARBA" id="ARBA00023136"/>
    </source>
</evidence>
<evidence type="ECO:0000313" key="9">
    <source>
        <dbReference type="EMBL" id="XBX75873.1"/>
    </source>
</evidence>